<feature type="region of interest" description="Disordered" evidence="1">
    <location>
        <begin position="94"/>
        <end position="133"/>
    </location>
</feature>
<name>A0ABY5WDM8_9ACTN</name>
<evidence type="ECO:0000256" key="1">
    <source>
        <dbReference type="SAM" id="MobiDB-lite"/>
    </source>
</evidence>
<reference evidence="2" key="2">
    <citation type="submission" date="2022-09" db="EMBL/GenBank/DDBJ databases">
        <title>Biosynthetic gene clusters of Dactylosporangioum fulvum.</title>
        <authorList>
            <person name="Caradec T."/>
        </authorList>
    </citation>
    <scope>NUCLEOTIDE SEQUENCE</scope>
    <source>
        <strain evidence="2">NRRL B-16292</strain>
    </source>
</reference>
<dbReference type="EMBL" id="CP073720">
    <property type="protein sequence ID" value="UWP86968.1"/>
    <property type="molecule type" value="Genomic_DNA"/>
</dbReference>
<dbReference type="Proteomes" id="UP001059617">
    <property type="component" value="Chromosome"/>
</dbReference>
<protein>
    <recommendedName>
        <fullName evidence="4">MucR family transcriptional regulator</fullName>
    </recommendedName>
</protein>
<evidence type="ECO:0000313" key="2">
    <source>
        <dbReference type="EMBL" id="UWP86968.1"/>
    </source>
</evidence>
<accession>A0ABY5WDM8</accession>
<evidence type="ECO:0008006" key="4">
    <source>
        <dbReference type="Google" id="ProtNLM"/>
    </source>
</evidence>
<gene>
    <name evidence="2" type="ORF">Dfulv_23090</name>
</gene>
<feature type="compositionally biased region" description="Low complexity" evidence="1">
    <location>
        <begin position="100"/>
        <end position="125"/>
    </location>
</feature>
<sequence length="353" mass="37515">MAVTAGRSPGRDVGVVGRLADGTAYFAPTGRMLGDGDRVCCHLCGRWFLSVASHLRVHGWSKVDYVAAFGLELGNPLAGPGTRRRRAAALRLRQDREPALRQAQGEARQRARSGALTQAAATAARGRPHPAERREKTLAALSAVRPAARAAGNRRRAERHRDEVAAAVAARFGYATFVAYVGARLAAGWSMAAVSREAGLHKDWVCRQLPALAPALAAGRTVVRPHPGDVRLSPIARSLGHADVAAYLHHAHLREHRTVAALAAQAGVSRSTVLAAMRRHGITPMPHASSRHRADERGLAVAGPFGFGSLAAYVAHRRGQGMTWRALVAESGLAESTLRRHGRRAAGSRACAA</sequence>
<proteinExistence type="predicted"/>
<evidence type="ECO:0000313" key="3">
    <source>
        <dbReference type="Proteomes" id="UP001059617"/>
    </source>
</evidence>
<organism evidence="2 3">
    <name type="scientific">Dactylosporangium fulvum</name>
    <dbReference type="NCBI Taxonomy" id="53359"/>
    <lineage>
        <taxon>Bacteria</taxon>
        <taxon>Bacillati</taxon>
        <taxon>Actinomycetota</taxon>
        <taxon>Actinomycetes</taxon>
        <taxon>Micromonosporales</taxon>
        <taxon>Micromonosporaceae</taxon>
        <taxon>Dactylosporangium</taxon>
    </lineage>
</organism>
<dbReference type="RefSeq" id="WP_259866679.1">
    <property type="nucleotide sequence ID" value="NZ_BAAAST010000015.1"/>
</dbReference>
<keyword evidence="3" id="KW-1185">Reference proteome</keyword>
<reference evidence="2" key="1">
    <citation type="submission" date="2021-04" db="EMBL/GenBank/DDBJ databases">
        <authorList>
            <person name="Hartkoorn R.C."/>
            <person name="Beaudoing E."/>
            <person name="Hot D."/>
        </authorList>
    </citation>
    <scope>NUCLEOTIDE SEQUENCE</scope>
    <source>
        <strain evidence="2">NRRL B-16292</strain>
    </source>
</reference>